<dbReference type="GO" id="GO:0046872">
    <property type="term" value="F:metal ion binding"/>
    <property type="evidence" value="ECO:0007669"/>
    <property type="project" value="UniProtKB-KW"/>
</dbReference>
<feature type="domain" description="HMA" evidence="5">
    <location>
        <begin position="100"/>
        <end position="167"/>
    </location>
</feature>
<keyword evidence="3" id="KW-0636">Prenylation</keyword>
<keyword evidence="1" id="KW-0488">Methylation</keyword>
<dbReference type="Pfam" id="PF00403">
    <property type="entry name" value="HMA"/>
    <property type="match status" value="1"/>
</dbReference>
<dbReference type="InterPro" id="IPR006121">
    <property type="entry name" value="HMA_dom"/>
</dbReference>
<proteinExistence type="inferred from homology"/>
<name>A0AAV0H9Y6_9ROSI</name>
<comment type="caution">
    <text evidence="6">The sequence shown here is derived from an EMBL/GenBank/DDBJ whole genome shotgun (WGS) entry which is preliminary data.</text>
</comment>
<evidence type="ECO:0000313" key="6">
    <source>
        <dbReference type="EMBL" id="CAI0381324.1"/>
    </source>
</evidence>
<protein>
    <recommendedName>
        <fullName evidence="5">HMA domain-containing protein</fullName>
    </recommendedName>
</protein>
<dbReference type="PANTHER" id="PTHR46195:SF17">
    <property type="entry name" value="HEAVY METAL-ASSOCIATED ISOPRENYLATED PLANT PROTEIN 8"/>
    <property type="match status" value="1"/>
</dbReference>
<evidence type="ECO:0000313" key="7">
    <source>
        <dbReference type="Proteomes" id="UP001154282"/>
    </source>
</evidence>
<dbReference type="Proteomes" id="UP001154282">
    <property type="component" value="Unassembled WGS sequence"/>
</dbReference>
<keyword evidence="3" id="KW-0449">Lipoprotein</keyword>
<sequence>MSLLFQKNGGEVIFKALMHCQGCATKVYDCLFEFGGVEDVLMEVENDIVVAKGNNLDPLKLLARLQKKYSKNVELISPIPKPQPPIQEKKETPKPQEPKLKTLILKVLMHCEGCARDIEKIVGRMQGVVSVQADMNGSTVVVIGFFDPPTLIEKVRRQLGNKHVEVLKQQKDVECKGKSKDQPPRKEKEAQQPAYVCFCTPPEPFRPLSVHPCQVFSDENVFACTIM</sequence>
<dbReference type="PANTHER" id="PTHR46195">
    <property type="entry name" value="HEAVY METAL-ASSOCIATED ISOPRENYLATED PLANT PROTEIN 7"/>
    <property type="match status" value="1"/>
</dbReference>
<dbReference type="CDD" id="cd00371">
    <property type="entry name" value="HMA"/>
    <property type="match status" value="2"/>
</dbReference>
<keyword evidence="7" id="KW-1185">Reference proteome</keyword>
<dbReference type="PROSITE" id="PS50846">
    <property type="entry name" value="HMA_2"/>
    <property type="match status" value="1"/>
</dbReference>
<evidence type="ECO:0000256" key="3">
    <source>
        <dbReference type="ARBA" id="ARBA00023289"/>
    </source>
</evidence>
<evidence type="ECO:0000256" key="2">
    <source>
        <dbReference type="ARBA" id="ARBA00022723"/>
    </source>
</evidence>
<dbReference type="SUPFAM" id="SSF55008">
    <property type="entry name" value="HMA, heavy metal-associated domain"/>
    <property type="match status" value="2"/>
</dbReference>
<evidence type="ECO:0000256" key="4">
    <source>
        <dbReference type="ARBA" id="ARBA00024045"/>
    </source>
</evidence>
<reference evidence="6" key="1">
    <citation type="submission" date="2022-08" db="EMBL/GenBank/DDBJ databases">
        <authorList>
            <person name="Gutierrez-Valencia J."/>
        </authorList>
    </citation>
    <scope>NUCLEOTIDE SEQUENCE</scope>
</reference>
<evidence type="ECO:0000259" key="5">
    <source>
        <dbReference type="PROSITE" id="PS50846"/>
    </source>
</evidence>
<dbReference type="AlphaFoldDB" id="A0AAV0H9Y6"/>
<dbReference type="InterPro" id="IPR036163">
    <property type="entry name" value="HMA_dom_sf"/>
</dbReference>
<gene>
    <name evidence="6" type="ORF">LITE_LOCUS3102</name>
</gene>
<accession>A0AAV0H9Y6</accession>
<dbReference type="InterPro" id="IPR044577">
    <property type="entry name" value="HIPP4/7/8/17/18/19"/>
</dbReference>
<organism evidence="6 7">
    <name type="scientific">Linum tenue</name>
    <dbReference type="NCBI Taxonomy" id="586396"/>
    <lineage>
        <taxon>Eukaryota</taxon>
        <taxon>Viridiplantae</taxon>
        <taxon>Streptophyta</taxon>
        <taxon>Embryophyta</taxon>
        <taxon>Tracheophyta</taxon>
        <taxon>Spermatophyta</taxon>
        <taxon>Magnoliopsida</taxon>
        <taxon>eudicotyledons</taxon>
        <taxon>Gunneridae</taxon>
        <taxon>Pentapetalae</taxon>
        <taxon>rosids</taxon>
        <taxon>fabids</taxon>
        <taxon>Malpighiales</taxon>
        <taxon>Linaceae</taxon>
        <taxon>Linum</taxon>
    </lineage>
</organism>
<dbReference type="Gene3D" id="3.30.70.100">
    <property type="match status" value="2"/>
</dbReference>
<keyword evidence="2" id="KW-0479">Metal-binding</keyword>
<comment type="similarity">
    <text evidence="4">Belongs to the HIPP family.</text>
</comment>
<dbReference type="EMBL" id="CAMGYJ010000002">
    <property type="protein sequence ID" value="CAI0381324.1"/>
    <property type="molecule type" value="Genomic_DNA"/>
</dbReference>
<evidence type="ECO:0000256" key="1">
    <source>
        <dbReference type="ARBA" id="ARBA00022481"/>
    </source>
</evidence>